<organism evidence="1 2">
    <name type="scientific">Paraphaeosphaeria minitans</name>
    <dbReference type="NCBI Taxonomy" id="565426"/>
    <lineage>
        <taxon>Eukaryota</taxon>
        <taxon>Fungi</taxon>
        <taxon>Dikarya</taxon>
        <taxon>Ascomycota</taxon>
        <taxon>Pezizomycotina</taxon>
        <taxon>Dothideomycetes</taxon>
        <taxon>Pleosporomycetidae</taxon>
        <taxon>Pleosporales</taxon>
        <taxon>Massarineae</taxon>
        <taxon>Didymosphaeriaceae</taxon>
        <taxon>Paraphaeosphaeria</taxon>
    </lineage>
</organism>
<dbReference type="PANTHER" id="PTHR28002">
    <property type="entry name" value="MIOREX COMPLEX COMPONENT 11"/>
    <property type="match status" value="1"/>
</dbReference>
<dbReference type="Proteomes" id="UP000756921">
    <property type="component" value="Unassembled WGS sequence"/>
</dbReference>
<dbReference type="GO" id="GO:0005739">
    <property type="term" value="C:mitochondrion"/>
    <property type="evidence" value="ECO:0007669"/>
    <property type="project" value="TreeGrafter"/>
</dbReference>
<reference evidence="1" key="1">
    <citation type="journal article" date="2020" name="Mol. Plant Microbe Interact.">
        <title>Genome Sequence of the Biocontrol Agent Coniothyrium minitans strain Conio (IMI 134523).</title>
        <authorList>
            <person name="Patel D."/>
            <person name="Shittu T.A."/>
            <person name="Baroncelli R."/>
            <person name="Muthumeenakshi S."/>
            <person name="Osborne T.H."/>
            <person name="Janganan T.K."/>
            <person name="Sreenivasaprasad S."/>
        </authorList>
    </citation>
    <scope>NUCLEOTIDE SEQUENCE</scope>
    <source>
        <strain evidence="1">Conio</strain>
    </source>
</reference>
<proteinExistence type="predicted"/>
<accession>A0A9P6KSI5</accession>
<dbReference type="PANTHER" id="PTHR28002:SF1">
    <property type="entry name" value="MIOREX COMPLEX COMPONENT 11"/>
    <property type="match status" value="1"/>
</dbReference>
<dbReference type="OrthoDB" id="5580261at2759"/>
<dbReference type="Pfam" id="PF10306">
    <property type="entry name" value="FLILHELTA"/>
    <property type="match status" value="1"/>
</dbReference>
<dbReference type="EMBL" id="WJXW01000004">
    <property type="protein sequence ID" value="KAF9737302.1"/>
    <property type="molecule type" value="Genomic_DNA"/>
</dbReference>
<keyword evidence="2" id="KW-1185">Reference proteome</keyword>
<sequence>MLRTSFLRAFRPQNAFLRATKQRGFATEPPPPPSIQARIERVNRRLPKFLHRYTNALGSAPVSHITAFLILHELTAIVPLLGLAATFHYTHWLPPWFAEGAWAIEGVERFGKYFKRKGWVRGDEAREAELEVEMRTRDHAWHIGEGGVRLVVEFATAYAITKILLPVRILASVWATPWFARRTMVPLLAKFQGKFRKGRALEAGVIPKSGGKGPGSKSASRMYNMEEQRYPTCRRQNYGPIDPSKGSCLSFTFTVCQVAKSTRARSTVVISQLIRRLIWVLQSVRLHRVPRTNFHSTPPSAVSNTMCFDDGTKHKLHVREKSCDDYHGTRYGPTHSYYPSGYYARPPIGPHMGGHQHHGLQHRQHHQGHFGHNHRHSYALPSRHALVPSGINYGPHRYHVGGRALMPSSTAMVSRTFVAFFRLSRSTRPAPSSDKNRESRVESAPPLHSTPVFLFPFPQTNQFGIRPPIAHNHRAPFEPPNISRTMDNLGQPKPRHQYVLYPQAGRRGILVHNGQYQNGAPYVGSTGGMGMGMGYGMMGYGGMGMGMGYPGVNAHISPLYYGPNVSRSTYSNYAGFMGGHTGLSYGVSAYPTYSYSYPYISPYAFGYGCGTYANYYHPYQRTYYGMNPVMTGGAYSYSYPGSTAMIPPSTTTYTTVTNSAVPVPVATTTTSTTQVRPHVHSPPTVAVSRDDVQYENRRVAMERGSYNPKPIKPASARPDDPFWCMERTGEWHLRTYYQIENECYPGRWLRDAEHGFLVFHRQ</sequence>
<evidence type="ECO:0000313" key="2">
    <source>
        <dbReference type="Proteomes" id="UP000756921"/>
    </source>
</evidence>
<evidence type="ECO:0000313" key="1">
    <source>
        <dbReference type="EMBL" id="KAF9737302.1"/>
    </source>
</evidence>
<gene>
    <name evidence="1" type="ORF">PMIN01_05081</name>
</gene>
<name>A0A9P6KSI5_9PLEO</name>
<dbReference type="InterPro" id="IPR018811">
    <property type="entry name" value="MRX11"/>
</dbReference>
<comment type="caution">
    <text evidence="1">The sequence shown here is derived from an EMBL/GenBank/DDBJ whole genome shotgun (WGS) entry which is preliminary data.</text>
</comment>
<dbReference type="AlphaFoldDB" id="A0A9P6KSI5"/>
<protein>
    <submittedName>
        <fullName evidence="1">Uncharacterized protein</fullName>
    </submittedName>
</protein>